<keyword evidence="1" id="KW-0812">Transmembrane</keyword>
<keyword evidence="1" id="KW-1133">Transmembrane helix</keyword>
<protein>
    <submittedName>
        <fullName evidence="2">Uncharacterized protein</fullName>
    </submittedName>
</protein>
<dbReference type="AlphaFoldDB" id="A0A0C3J596"/>
<name>A0A0C3J596_PISTI</name>
<dbReference type="HOGENOM" id="CLU_2312883_0_0_1"/>
<reference evidence="3" key="2">
    <citation type="submission" date="2015-01" db="EMBL/GenBank/DDBJ databases">
        <title>Evolutionary Origins and Diversification of the Mycorrhizal Mutualists.</title>
        <authorList>
            <consortium name="DOE Joint Genome Institute"/>
            <consortium name="Mycorrhizal Genomics Consortium"/>
            <person name="Kohler A."/>
            <person name="Kuo A."/>
            <person name="Nagy L.G."/>
            <person name="Floudas D."/>
            <person name="Copeland A."/>
            <person name="Barry K.W."/>
            <person name="Cichocki N."/>
            <person name="Veneault-Fourrey C."/>
            <person name="LaButti K."/>
            <person name="Lindquist E.A."/>
            <person name="Lipzen A."/>
            <person name="Lundell T."/>
            <person name="Morin E."/>
            <person name="Murat C."/>
            <person name="Riley R."/>
            <person name="Ohm R."/>
            <person name="Sun H."/>
            <person name="Tunlid A."/>
            <person name="Henrissat B."/>
            <person name="Grigoriev I.V."/>
            <person name="Hibbett D.S."/>
            <person name="Martin F."/>
        </authorList>
    </citation>
    <scope>NUCLEOTIDE SEQUENCE [LARGE SCALE GENOMIC DNA]</scope>
    <source>
        <strain evidence="3">Marx 270</strain>
    </source>
</reference>
<organism evidence="2 3">
    <name type="scientific">Pisolithus tinctorius Marx 270</name>
    <dbReference type="NCBI Taxonomy" id="870435"/>
    <lineage>
        <taxon>Eukaryota</taxon>
        <taxon>Fungi</taxon>
        <taxon>Dikarya</taxon>
        <taxon>Basidiomycota</taxon>
        <taxon>Agaricomycotina</taxon>
        <taxon>Agaricomycetes</taxon>
        <taxon>Agaricomycetidae</taxon>
        <taxon>Boletales</taxon>
        <taxon>Sclerodermatineae</taxon>
        <taxon>Pisolithaceae</taxon>
        <taxon>Pisolithus</taxon>
    </lineage>
</organism>
<keyword evidence="3" id="KW-1185">Reference proteome</keyword>
<gene>
    <name evidence="2" type="ORF">M404DRAFT_172469</name>
</gene>
<proteinExistence type="predicted"/>
<keyword evidence="1" id="KW-0472">Membrane</keyword>
<evidence type="ECO:0000313" key="3">
    <source>
        <dbReference type="Proteomes" id="UP000054217"/>
    </source>
</evidence>
<feature type="transmembrane region" description="Helical" evidence="1">
    <location>
        <begin position="7"/>
        <end position="26"/>
    </location>
</feature>
<feature type="non-terminal residue" evidence="2">
    <location>
        <position position="1"/>
    </location>
</feature>
<dbReference type="InParanoid" id="A0A0C3J596"/>
<dbReference type="OrthoDB" id="10458512at2759"/>
<evidence type="ECO:0000256" key="1">
    <source>
        <dbReference type="SAM" id="Phobius"/>
    </source>
</evidence>
<dbReference type="Proteomes" id="UP000054217">
    <property type="component" value="Unassembled WGS sequence"/>
</dbReference>
<reference evidence="2 3" key="1">
    <citation type="submission" date="2014-04" db="EMBL/GenBank/DDBJ databases">
        <authorList>
            <consortium name="DOE Joint Genome Institute"/>
            <person name="Kuo A."/>
            <person name="Kohler A."/>
            <person name="Costa M.D."/>
            <person name="Nagy L.G."/>
            <person name="Floudas D."/>
            <person name="Copeland A."/>
            <person name="Barry K.W."/>
            <person name="Cichocki N."/>
            <person name="Veneault-Fourrey C."/>
            <person name="LaButti K."/>
            <person name="Lindquist E.A."/>
            <person name="Lipzen A."/>
            <person name="Lundell T."/>
            <person name="Morin E."/>
            <person name="Murat C."/>
            <person name="Sun H."/>
            <person name="Tunlid A."/>
            <person name="Henrissat B."/>
            <person name="Grigoriev I.V."/>
            <person name="Hibbett D.S."/>
            <person name="Martin F."/>
            <person name="Nordberg H.P."/>
            <person name="Cantor M.N."/>
            <person name="Hua S.X."/>
        </authorList>
    </citation>
    <scope>NUCLEOTIDE SEQUENCE [LARGE SCALE GENOMIC DNA]</scope>
    <source>
        <strain evidence="2 3">Marx 270</strain>
    </source>
</reference>
<evidence type="ECO:0000313" key="2">
    <source>
        <dbReference type="EMBL" id="KIN92846.1"/>
    </source>
</evidence>
<accession>A0A0C3J596</accession>
<feature type="transmembrane region" description="Helical" evidence="1">
    <location>
        <begin position="61"/>
        <end position="81"/>
    </location>
</feature>
<dbReference type="EMBL" id="KN832337">
    <property type="protein sequence ID" value="KIN92846.1"/>
    <property type="molecule type" value="Genomic_DNA"/>
</dbReference>
<sequence length="100" mass="10607">ASSILIMLAHGPATFLSISLIIHLSALIARNVGGSGLASSFMVSSLSYIPEVHQTAFGERCLLFLPFAIHITSIVATRFAFTLASDTSSPSSRLCLLLRT</sequence>